<dbReference type="EMBL" id="BAHD01000026">
    <property type="protein sequence ID" value="GAB95735.1"/>
    <property type="molecule type" value="Genomic_DNA"/>
</dbReference>
<evidence type="ECO:0000313" key="2">
    <source>
        <dbReference type="EMBL" id="GAB95735.1"/>
    </source>
</evidence>
<keyword evidence="1" id="KW-0472">Membrane</keyword>
<reference evidence="2 3" key="1">
    <citation type="submission" date="2012-08" db="EMBL/GenBank/DDBJ databases">
        <title>Whole genome shotgun sequence of Kineosphaera limosa NBRC 100340.</title>
        <authorList>
            <person name="Yoshida I."/>
            <person name="Isaki S."/>
            <person name="Hosoyama A."/>
            <person name="Tsuchikane K."/>
            <person name="Katsumata H."/>
            <person name="Ando Y."/>
            <person name="Ohji S."/>
            <person name="Hamada M."/>
            <person name="Tamura T."/>
            <person name="Yamazoe A."/>
            <person name="Yamazaki S."/>
            <person name="Fujita N."/>
        </authorList>
    </citation>
    <scope>NUCLEOTIDE SEQUENCE [LARGE SCALE GENOMIC DNA]</scope>
    <source>
        <strain evidence="2 3">NBRC 100340</strain>
    </source>
</reference>
<feature type="transmembrane region" description="Helical" evidence="1">
    <location>
        <begin position="51"/>
        <end position="76"/>
    </location>
</feature>
<evidence type="ECO:0000256" key="1">
    <source>
        <dbReference type="SAM" id="Phobius"/>
    </source>
</evidence>
<accession>K6W962</accession>
<dbReference type="Proteomes" id="UP000008366">
    <property type="component" value="Unassembled WGS sequence"/>
</dbReference>
<keyword evidence="1" id="KW-1133">Transmembrane helix</keyword>
<comment type="caution">
    <text evidence="2">The sequence shown here is derived from an EMBL/GenBank/DDBJ whole genome shotgun (WGS) entry which is preliminary data.</text>
</comment>
<dbReference type="RefSeq" id="WP_006592267.1">
    <property type="nucleotide sequence ID" value="NZ_BAHD01000026.1"/>
</dbReference>
<keyword evidence="3" id="KW-1185">Reference proteome</keyword>
<feature type="transmembrane region" description="Helical" evidence="1">
    <location>
        <begin position="169"/>
        <end position="188"/>
    </location>
</feature>
<sequence length="238" mass="25560">MDHKPTPTRSRARRPAKAAVRPGSLRRALRLDVSLAVGQHTVLGGLSLVTFALFAVFGPAFYASPFIAFWMASLAFEDRNLESSRAQERLMCVLGLTRAELVRARFVHVTLLAVGLAMATGAVGLVWHGLGRDLTQARLVLAMIAAMLLICAVSLTLRYSSWKRWHQTGSLATLAVVIALIVAVPLSRGADFWSGTAELDAWLYGGPIPPVLVFAGAAVAVLVAGCRLAERAFARTDL</sequence>
<protein>
    <submittedName>
        <fullName evidence="2">Uncharacterized protein</fullName>
    </submittedName>
</protein>
<proteinExistence type="predicted"/>
<feature type="transmembrane region" description="Helical" evidence="1">
    <location>
        <begin position="139"/>
        <end position="157"/>
    </location>
</feature>
<feature type="transmembrane region" description="Helical" evidence="1">
    <location>
        <begin position="208"/>
        <end position="229"/>
    </location>
</feature>
<dbReference type="InterPro" id="IPR025699">
    <property type="entry name" value="ABC2_memb-like"/>
</dbReference>
<evidence type="ECO:0000313" key="3">
    <source>
        <dbReference type="Proteomes" id="UP000008366"/>
    </source>
</evidence>
<dbReference type="AlphaFoldDB" id="K6W962"/>
<feature type="transmembrane region" description="Helical" evidence="1">
    <location>
        <begin position="106"/>
        <end position="127"/>
    </location>
</feature>
<keyword evidence="1" id="KW-0812">Transmembrane</keyword>
<dbReference type="STRING" id="1184609.KILIM_026_00060"/>
<gene>
    <name evidence="2" type="ORF">KILIM_026_00060</name>
</gene>
<dbReference type="Pfam" id="PF13346">
    <property type="entry name" value="ABC2_membrane_5"/>
    <property type="match status" value="1"/>
</dbReference>
<name>K6W962_9MICO</name>
<organism evidence="2 3">
    <name type="scientific">Kineosphaera limosa NBRC 100340</name>
    <dbReference type="NCBI Taxonomy" id="1184609"/>
    <lineage>
        <taxon>Bacteria</taxon>
        <taxon>Bacillati</taxon>
        <taxon>Actinomycetota</taxon>
        <taxon>Actinomycetes</taxon>
        <taxon>Micrococcales</taxon>
        <taxon>Dermatophilaceae</taxon>
        <taxon>Kineosphaera</taxon>
    </lineage>
</organism>